<keyword evidence="2" id="KW-1185">Reference proteome</keyword>
<name>W1IXR4_9GAMM</name>
<comment type="caution">
    <text evidence="1">The sequence shown here is derived from an EMBL/GenBank/DDBJ whole genome shotgun (WGS) entry which is preliminary data.</text>
</comment>
<protein>
    <submittedName>
        <fullName evidence="1">Uncharacterized protein</fullName>
    </submittedName>
</protein>
<reference evidence="1" key="1">
    <citation type="submission" date="2013-11" db="EMBL/GenBank/DDBJ databases">
        <title>Draft genome sequence and annotation of the entomopathogenic bacteria, Xenorhabdus cabanillasi strain JM26 and Xenorhabdus szentirmai strain DSM 16338.</title>
        <authorList>
            <person name="Gualtieri M."/>
            <person name="Ogier J.C."/>
            <person name="Pages S."/>
            <person name="Givaudan A."/>
            <person name="Gaudriault S."/>
        </authorList>
    </citation>
    <scope>NUCLEOTIDE SEQUENCE [LARGE SCALE GENOMIC DNA]</scope>
    <source>
        <strain evidence="1">DSM 16338</strain>
    </source>
</reference>
<dbReference type="AlphaFoldDB" id="W1IXR4"/>
<dbReference type="EMBL" id="CBXF010000075">
    <property type="protein sequence ID" value="CDL81995.1"/>
    <property type="molecule type" value="Genomic_DNA"/>
</dbReference>
<dbReference type="Proteomes" id="UP000019202">
    <property type="component" value="Unassembled WGS sequence"/>
</dbReference>
<organism evidence="1 2">
    <name type="scientific">Xenorhabdus szentirmaii DSM 16338</name>
    <dbReference type="NCBI Taxonomy" id="1427518"/>
    <lineage>
        <taxon>Bacteria</taxon>
        <taxon>Pseudomonadati</taxon>
        <taxon>Pseudomonadota</taxon>
        <taxon>Gammaproteobacteria</taxon>
        <taxon>Enterobacterales</taxon>
        <taxon>Morganellaceae</taxon>
        <taxon>Xenorhabdus</taxon>
    </lineage>
</organism>
<proteinExistence type="predicted"/>
<evidence type="ECO:0000313" key="2">
    <source>
        <dbReference type="Proteomes" id="UP000019202"/>
    </source>
</evidence>
<evidence type="ECO:0000313" key="1">
    <source>
        <dbReference type="EMBL" id="CDL81995.1"/>
    </source>
</evidence>
<accession>W1IXR4</accession>
<gene>
    <name evidence="1" type="ORF">XSR1_180034</name>
</gene>
<sequence length="59" mass="6720">MFQQDLINQLCILQWKMFQSSRLSFLVREIGNNDVNHKITSCDTSYSIHEGAESAENGA</sequence>